<dbReference type="KEGG" id="lsm:121122488"/>
<evidence type="ECO:0000259" key="7">
    <source>
        <dbReference type="PROSITE" id="PS51360"/>
    </source>
</evidence>
<evidence type="ECO:0000256" key="4">
    <source>
        <dbReference type="ARBA" id="ARBA00023242"/>
    </source>
</evidence>
<feature type="compositionally biased region" description="Acidic residues" evidence="6">
    <location>
        <begin position="208"/>
        <end position="223"/>
    </location>
</feature>
<dbReference type="RefSeq" id="XP_040573431.1">
    <property type="nucleotide sequence ID" value="XM_040717497.2"/>
</dbReference>
<feature type="compositionally biased region" description="Basic and acidic residues" evidence="6">
    <location>
        <begin position="154"/>
        <end position="187"/>
    </location>
</feature>
<keyword evidence="3" id="KW-0804">Transcription</keyword>
<keyword evidence="5" id="KW-0175">Coiled coil</keyword>
<dbReference type="SMART" id="SM00719">
    <property type="entry name" value="Plus3"/>
    <property type="match status" value="1"/>
</dbReference>
<evidence type="ECO:0000256" key="6">
    <source>
        <dbReference type="SAM" id="MobiDB-lite"/>
    </source>
</evidence>
<feature type="region of interest" description="Disordered" evidence="6">
    <location>
        <begin position="1"/>
        <end position="365"/>
    </location>
</feature>
<proteinExistence type="predicted"/>
<dbReference type="InterPro" id="IPR004343">
    <property type="entry name" value="Plus-3_dom"/>
</dbReference>
<dbReference type="RefSeq" id="XP_071746699.1">
    <property type="nucleotide sequence ID" value="XM_071890598.1"/>
</dbReference>
<dbReference type="PANTHER" id="PTHR13115">
    <property type="entry name" value="RNA POLYMERASE-ASSOCIATED PROTEIN RTF1 HOMOLOG"/>
    <property type="match status" value="1"/>
</dbReference>
<organism evidence="8">
    <name type="scientific">Lepeophtheirus salmonis</name>
    <name type="common">Salmon louse</name>
    <name type="synonym">Caligus salmonis</name>
    <dbReference type="NCBI Taxonomy" id="72036"/>
    <lineage>
        <taxon>Eukaryota</taxon>
        <taxon>Metazoa</taxon>
        <taxon>Ecdysozoa</taxon>
        <taxon>Arthropoda</taxon>
        <taxon>Crustacea</taxon>
        <taxon>Multicrustacea</taxon>
        <taxon>Hexanauplia</taxon>
        <taxon>Copepoda</taxon>
        <taxon>Siphonostomatoida</taxon>
        <taxon>Caligidae</taxon>
        <taxon>Lepeophtheirus</taxon>
    </lineage>
</organism>
<keyword evidence="2" id="KW-0805">Transcription regulation</keyword>
<name>A0A0K2T829_LEPSM</name>
<dbReference type="RefSeq" id="XP_071746698.1">
    <property type="nucleotide sequence ID" value="XM_071890597.1"/>
</dbReference>
<feature type="domain" description="Plus3" evidence="7">
    <location>
        <begin position="371"/>
        <end position="502"/>
    </location>
</feature>
<feature type="coiled-coil region" evidence="5">
    <location>
        <begin position="543"/>
        <end position="577"/>
    </location>
</feature>
<dbReference type="Gene3D" id="3.90.70.200">
    <property type="entry name" value="Plus-3 domain"/>
    <property type="match status" value="1"/>
</dbReference>
<dbReference type="GO" id="GO:1990269">
    <property type="term" value="F:RNA polymerase II C-terminal domain phosphoserine binding"/>
    <property type="evidence" value="ECO:0007669"/>
    <property type="project" value="TreeGrafter"/>
</dbReference>
<dbReference type="GO" id="GO:0003677">
    <property type="term" value="F:DNA binding"/>
    <property type="evidence" value="ECO:0007669"/>
    <property type="project" value="InterPro"/>
</dbReference>
<evidence type="ECO:0000256" key="1">
    <source>
        <dbReference type="ARBA" id="ARBA00004123"/>
    </source>
</evidence>
<evidence type="ECO:0000256" key="3">
    <source>
        <dbReference type="ARBA" id="ARBA00023163"/>
    </source>
</evidence>
<sequence>MSSSERRSSSSSLSSSNEEAGARSRTSSSSSLSSDASASKKKKRYKASERRVSNEMAERMSLSSINDDEEEEDVLVAPAEDIEPEELPPRKTGSKAVSKKKKEPRNPPLKKGRGRKASKKDEDSGSEEGEISEEEEKEFDDGLDEDLIGDEEDRNNLENLTEREREEELFKRAETRENLKKRFEIQKKLKQQHQQKRELKAAEKDSDSEGLLQDDEDSLDEVDNIDKIHTSVLLSEEEEEPVRTFDHKERSFDRRKNLDALKYDKKSNALSELKAKRQEKEQKKKDAQEKEALKESDSETTDWSSKKRLKASEIYSDDSDSSDGSPSRRQSRSPEVHSRSSRSSSSSSSSGSSGDDSETERFHSKKTQRFIELQDDLEPIRLSRHKLERFVHLPFFKKTVLGCFVRIGIGQHMGKSVYRCVEIVDVCETAKVYSVGRERTNCGLRLKFGKQERVFRLEFISNQPWTPTEFSKWKETCMENSMTLPTREFVKDKHSEISKAMRYEFTNDDVDKIVAQKTRFHRHPVNYAMNKARLMKDKEIALAEGREEDASAIEKRLADLEERAEELDKKRTSSISTVSLINDRNRKDNVRKAEEAINNEIRFKKQHGGEAPNPFRRHKCNPRMVTKHKDGTFDDSLPLSDNAKENGNVKERTVQDTTIIAGPTPSKKRKHESKKEKTDLFDAHNFDIEIDVDTTLGPSNPVNVNLKPVSLAQKDTGPAKRSLNLDDYKKRRGLI</sequence>
<keyword evidence="4" id="KW-0539">Nucleus</keyword>
<evidence type="ECO:0000256" key="5">
    <source>
        <dbReference type="SAM" id="Coils"/>
    </source>
</evidence>
<dbReference type="OrthoDB" id="166375at2759"/>
<dbReference type="RefSeq" id="XP_071746700.1">
    <property type="nucleotide sequence ID" value="XM_071890599.1"/>
</dbReference>
<dbReference type="AlphaFoldDB" id="A0A0K2T829"/>
<feature type="compositionally biased region" description="Acidic residues" evidence="6">
    <location>
        <begin position="66"/>
        <end position="86"/>
    </location>
</feature>
<dbReference type="RefSeq" id="XP_071746697.1">
    <property type="nucleotide sequence ID" value="XM_071890596.1"/>
</dbReference>
<feature type="compositionally biased region" description="Basic and acidic residues" evidence="6">
    <location>
        <begin position="46"/>
        <end position="58"/>
    </location>
</feature>
<evidence type="ECO:0000313" key="8">
    <source>
        <dbReference type="EMBL" id="CDW22249.1"/>
    </source>
</evidence>
<dbReference type="SUPFAM" id="SSF159042">
    <property type="entry name" value="Plus3-like"/>
    <property type="match status" value="1"/>
</dbReference>
<dbReference type="PROSITE" id="PS51360">
    <property type="entry name" value="PLUS3"/>
    <property type="match status" value="1"/>
</dbReference>
<comment type="subcellular location">
    <subcellularLocation>
        <location evidence="1">Nucleus</location>
    </subcellularLocation>
</comment>
<protein>
    <submittedName>
        <fullName evidence="8">RNA polymeraseassociated protein Rtf1like [Megachile rotundata]</fullName>
    </submittedName>
</protein>
<evidence type="ECO:0000256" key="2">
    <source>
        <dbReference type="ARBA" id="ARBA00023015"/>
    </source>
</evidence>
<feature type="compositionally biased region" description="Basic residues" evidence="6">
    <location>
        <begin position="97"/>
        <end position="118"/>
    </location>
</feature>
<accession>A0A0K2T829</accession>
<reference evidence="8" key="1">
    <citation type="submission" date="2014-05" db="EMBL/GenBank/DDBJ databases">
        <authorList>
            <person name="Chronopoulou M."/>
        </authorList>
    </citation>
    <scope>NUCLEOTIDE SEQUENCE</scope>
    <source>
        <tissue evidence="8">Whole organism</tissue>
    </source>
</reference>
<dbReference type="InterPro" id="IPR036128">
    <property type="entry name" value="Plus3-like_sf"/>
</dbReference>
<dbReference type="GeneID" id="121122488"/>
<feature type="compositionally biased region" description="Basic and acidic residues" evidence="6">
    <location>
        <begin position="195"/>
        <end position="207"/>
    </location>
</feature>
<dbReference type="RefSeq" id="XP_040573432.1">
    <property type="nucleotide sequence ID" value="XM_040717498.2"/>
</dbReference>
<feature type="compositionally biased region" description="Acidic residues" evidence="6">
    <location>
        <begin position="124"/>
        <end position="153"/>
    </location>
</feature>
<dbReference type="EMBL" id="HACA01004888">
    <property type="protein sequence ID" value="CDW22249.1"/>
    <property type="molecule type" value="Transcribed_RNA"/>
</dbReference>
<dbReference type="GO" id="GO:0016593">
    <property type="term" value="C:Cdc73/Paf1 complex"/>
    <property type="evidence" value="ECO:0007669"/>
    <property type="project" value="TreeGrafter"/>
</dbReference>
<dbReference type="RefSeq" id="XP_071746696.1">
    <property type="nucleotide sequence ID" value="XM_071890595.1"/>
</dbReference>
<dbReference type="Pfam" id="PF03126">
    <property type="entry name" value="Plus-3"/>
    <property type="match status" value="1"/>
</dbReference>
<feature type="compositionally biased region" description="Low complexity" evidence="6">
    <location>
        <begin position="23"/>
        <end position="37"/>
    </location>
</feature>
<dbReference type="PANTHER" id="PTHR13115:SF8">
    <property type="entry name" value="RNA POLYMERASE-ASSOCIATED PROTEIN RTF1 HOMOLOG"/>
    <property type="match status" value="1"/>
</dbReference>
<feature type="compositionally biased region" description="Low complexity" evidence="6">
    <location>
        <begin position="341"/>
        <end position="354"/>
    </location>
</feature>
<dbReference type="EMBL" id="HACA01004889">
    <property type="protein sequence ID" value="CDW22250.1"/>
    <property type="molecule type" value="Transcribed_RNA"/>
</dbReference>
<feature type="compositionally biased region" description="Basic and acidic residues" evidence="6">
    <location>
        <begin position="241"/>
        <end position="297"/>
    </location>
</feature>